<proteinExistence type="predicted"/>
<dbReference type="GO" id="GO:0015074">
    <property type="term" value="P:DNA integration"/>
    <property type="evidence" value="ECO:0007669"/>
    <property type="project" value="InterPro"/>
</dbReference>
<dbReference type="GO" id="GO:0003676">
    <property type="term" value="F:nucleic acid binding"/>
    <property type="evidence" value="ECO:0007669"/>
    <property type="project" value="InterPro"/>
</dbReference>
<feature type="domain" description="Integrase catalytic" evidence="1">
    <location>
        <begin position="1"/>
        <end position="139"/>
    </location>
</feature>
<reference evidence="2 3" key="2">
    <citation type="journal article" date="2022" name="Mar. Drugs">
        <title>Bioassay-Guided Fractionation Leads to the Detection of Cholic Acid Generated by the Rare Thalassomonas sp.</title>
        <authorList>
            <person name="Pheiffer F."/>
            <person name="Schneider Y.K."/>
            <person name="Hansen E.H."/>
            <person name="Andersen J.H."/>
            <person name="Isaksson J."/>
            <person name="Busche T."/>
            <person name="R C."/>
            <person name="Kalinowski J."/>
            <person name="Zyl L.V."/>
            <person name="Trindade M."/>
        </authorList>
    </citation>
    <scope>NUCLEOTIDE SEQUENCE [LARGE SCALE GENOMIC DNA]</scope>
    <source>
        <strain evidence="2 3">XOM25</strain>
    </source>
</reference>
<reference evidence="2 3" key="1">
    <citation type="journal article" date="2015" name="Genome Announc.">
        <title>Draft Genome Sequences of Marine Isolates of Thalassomonas viridans and Thalassomonas actiniarum.</title>
        <authorList>
            <person name="Olonade I."/>
            <person name="van Zyl L.J."/>
            <person name="Trindade M."/>
        </authorList>
    </citation>
    <scope>NUCLEOTIDE SEQUENCE [LARGE SCALE GENOMIC DNA]</scope>
    <source>
        <strain evidence="2 3">XOM25</strain>
    </source>
</reference>
<protein>
    <submittedName>
        <fullName evidence="2">Transposase</fullName>
    </submittedName>
</protein>
<evidence type="ECO:0000313" key="3">
    <source>
        <dbReference type="Proteomes" id="UP000032352"/>
    </source>
</evidence>
<dbReference type="Pfam" id="PF13683">
    <property type="entry name" value="rve_3"/>
    <property type="match status" value="1"/>
</dbReference>
<dbReference type="PROSITE" id="PS50994">
    <property type="entry name" value="INTEGRASE"/>
    <property type="match status" value="1"/>
</dbReference>
<dbReference type="Proteomes" id="UP000032352">
    <property type="component" value="Chromosome"/>
</dbReference>
<dbReference type="InterPro" id="IPR012337">
    <property type="entry name" value="RNaseH-like_sf"/>
</dbReference>
<dbReference type="PANTHER" id="PTHR46889:SF4">
    <property type="entry name" value="TRANSPOSASE INSO FOR INSERTION SEQUENCE ELEMENT IS911B-RELATED"/>
    <property type="match status" value="1"/>
</dbReference>
<accession>A0AAF0CD04</accession>
<evidence type="ECO:0000313" key="2">
    <source>
        <dbReference type="EMBL" id="WDE07709.1"/>
    </source>
</evidence>
<name>A0AAF0CD04_9GAMM</name>
<dbReference type="PANTHER" id="PTHR46889">
    <property type="entry name" value="TRANSPOSASE INSF FOR INSERTION SEQUENCE IS3B-RELATED"/>
    <property type="match status" value="1"/>
</dbReference>
<keyword evidence="3" id="KW-1185">Reference proteome</keyword>
<dbReference type="KEGG" id="tvd:SG34_012905"/>
<sequence>MIEDIYSRKIVGYEVHEQECGQKAAELLQRTCWREHTVKSPLVLHSDNGAPMKSVTMKAKMEELGVTPSYNRPRVSNDNPFSESTFRTLKYRPDWPSHGFKNLEETRSWVQQFVDWYNEEHKHSRIKFVTPSQRHQGLDGASWQSDEKYWKQLRPKDLNVGQERYKI</sequence>
<dbReference type="InterPro" id="IPR036397">
    <property type="entry name" value="RNaseH_sf"/>
</dbReference>
<gene>
    <name evidence="2" type="ORF">SG34_012905</name>
</gene>
<dbReference type="SUPFAM" id="SSF53098">
    <property type="entry name" value="Ribonuclease H-like"/>
    <property type="match status" value="1"/>
</dbReference>
<dbReference type="Gene3D" id="3.30.420.10">
    <property type="entry name" value="Ribonuclease H-like superfamily/Ribonuclease H"/>
    <property type="match status" value="1"/>
</dbReference>
<evidence type="ECO:0000259" key="1">
    <source>
        <dbReference type="PROSITE" id="PS50994"/>
    </source>
</evidence>
<dbReference type="EMBL" id="CP059733">
    <property type="protein sequence ID" value="WDE07709.1"/>
    <property type="molecule type" value="Genomic_DNA"/>
</dbReference>
<dbReference type="InterPro" id="IPR001584">
    <property type="entry name" value="Integrase_cat-core"/>
</dbReference>
<organism evidence="2 3">
    <name type="scientific">Thalassomonas viridans</name>
    <dbReference type="NCBI Taxonomy" id="137584"/>
    <lineage>
        <taxon>Bacteria</taxon>
        <taxon>Pseudomonadati</taxon>
        <taxon>Pseudomonadota</taxon>
        <taxon>Gammaproteobacteria</taxon>
        <taxon>Alteromonadales</taxon>
        <taxon>Colwelliaceae</taxon>
        <taxon>Thalassomonas</taxon>
    </lineage>
</organism>
<dbReference type="InterPro" id="IPR050900">
    <property type="entry name" value="Transposase_IS3/IS150/IS904"/>
</dbReference>
<dbReference type="AlphaFoldDB" id="A0AAF0CD04"/>